<dbReference type="GO" id="GO:0006816">
    <property type="term" value="P:calcium ion transport"/>
    <property type="evidence" value="ECO:0007669"/>
    <property type="project" value="TreeGrafter"/>
</dbReference>
<evidence type="ECO:0000256" key="4">
    <source>
        <dbReference type="ARBA" id="ARBA00022989"/>
    </source>
</evidence>
<dbReference type="InterPro" id="IPR013783">
    <property type="entry name" value="Ig-like_fold"/>
</dbReference>
<accession>A0A4U1CQ13</accession>
<keyword evidence="3" id="KW-0677">Repeat</keyword>
<name>A0A4U1CQ13_9SPHI</name>
<dbReference type="InterPro" id="IPR022409">
    <property type="entry name" value="PKD/Chitinase_dom"/>
</dbReference>
<evidence type="ECO:0000256" key="2">
    <source>
        <dbReference type="ARBA" id="ARBA00022692"/>
    </source>
</evidence>
<dbReference type="Pfam" id="PF19406">
    <property type="entry name" value="PKD_5"/>
    <property type="match status" value="2"/>
</dbReference>
<comment type="caution">
    <text evidence="8">The sequence shown here is derived from an EMBL/GenBank/DDBJ whole genome shotgun (WGS) entry which is preliminary data.</text>
</comment>
<comment type="subcellular location">
    <subcellularLocation>
        <location evidence="1">Membrane</location>
        <topology evidence="1">Multi-pass membrane protein</topology>
    </subcellularLocation>
</comment>
<sequence>MLKILIVPLIVLCSLVSSIKVNAQLSFGTIDPGPYGRGSSIAVPINVPSNACYAASNVFELWISDASQNFSPGRKIGEISGTFSTYINGTLPGDLTTGNYKLRIITTSPLSSTDYPGTIPVVNATGPFVGTAPSNPAQVLSPQKTFGWCGSAVGDNKSIIFTDDTNPPVVQKLSIKDEKTGTVQEFSSANQMYPITGLAQSYYTVTVTGETTNAGITVKSTKSYLLLNVLSKVSIQSYGSPFGCIDPIAGTGADISYAIDITGANGIQNNYPGSRYSITWGDGQEDILTHCELANSNGIITHNYKKTSCGQPPIDLGNGTSILNAYRVSVTSVNPFCQNDLVSASIYPKVFSRPIAKIDPAATTICTNTPIVLSNLSTKGNNSDCSMAMNWEWYVDGVLMSTNETYTHPGFATPGTHSIKLVASNNVGICRPSEDYKTICIQEPPKPSFTLNGSSSGITLCNPVTLKPINTSIVNENCIPTTYRWIITGGSFTFENGTTAASFEPQIRFTAAGTYKIQLAASITSCGEFLTPEQTITINALPTANLSDNIIVCNLTAYDFNNTTSGPTKTTLTGTQDPAPAGTYTWTISGGAYNFIGGTNAGSKYPTIQFTEYKTYTISVSHQNDCGTATDVQNITFTASPVVDAGNYPAICHDDVVQLNATITGSVDSYEWVGGSGTFAPNRNTLNAVYTPSPAERTAGQVNLTLRALTSLGAPCNIIEGFTTINIKPKNTITSPSTKRICTGSTVAYTPVSTLAGSDFTWTVISSNLATGFAATGSGATINDQITNTSATADASVTYRIVPSFDGCAGDPFDLTVTIGPTPTVTPSLASTEICSGQPAGITVTSNLAGTKYLWTSTTSDSLISGNSNNATVSATITQISDLLVNTGTTSGTVTYIITPVSVYGCNGTPEGVTVVINPAPTVANAGADESICSTATYVLKGNVAVVGTGKWTLVSGPGPVTFADDTNPNTVVSGLQDGGDYVFKWTITTPANCASSANVKISNLLPLQNSISSTNTTVCSGQSILISGDLPTGGNGTYTFTWESSVDGTTWEIIPNESSRNLSYILTSTLSFRRTVKSGSCTLVSNTVSINSQPPLGNNVVSADQAICGGGISNPLIGTVPTGGDGVYTYQWQSSVDNGNTWTDITNASSKDFSPPTLNMTTLYRRLVSTAACAGNLQNRSNEVRITINPNAKALFTFTADNGCAPFAITAQNIKADSYPQNASYTWYADGTPIGTGIDFPGYQITSGNTSVVIKLVTTSGQGCSADEMSQTFSTRQDITLSFTQDKTVGCGPFTVNFVNTSTSLANTAFSWDFGNGQTSTQIMPDAVVFAYDATGKDKAYTVTLTATTSCGVATPYTATVLVKAPALSVFSPDKTEGCSPMLVNFSNTSPVASNTTYTFDFGDGSPVEVKTDRSGVTHTYTTTNVVRTYIVRMTTKGDCGEHTTEHTISVAPNNVVAELVVNSTEKRGCAPFTVNFFNNSSGANSFVYDFDDGNTTTTISAPEKVVHTFTKAGTYTVKLTASNDCSTASTTETIVVLAQPQTAFTADKTLGCSGLEVKFNNTTVGGISYTWDFGDGSALSTETNPAHTYSGTQEFYTVTLTAKNSLGCSSTTTLTNFIHIVPPPVAQFSVQPGVEISIPNYTFSFTDESTNNPDIWHWDFGDGTTSTQRNPKHSYYDVGTYKVTLTVTNQNNCSSTTFKSVSITGVPGFLYVPNSFIPGSEQTELREFKAKGMGIKSWRFSIFDKWGETLWETTSLNDGKPAAGWDGTFRGSPMPQGIYFWKIDVQFINGSEWKGMTYNSSAPKRTGAIHLIR</sequence>
<feature type="domain" description="PKD" evidence="7">
    <location>
        <begin position="1644"/>
        <end position="1706"/>
    </location>
</feature>
<protein>
    <submittedName>
        <fullName evidence="8">PKD domain-containing protein</fullName>
    </submittedName>
</protein>
<keyword evidence="4" id="KW-1133">Transmembrane helix</keyword>
<feature type="domain" description="PKD" evidence="7">
    <location>
        <begin position="1487"/>
        <end position="1538"/>
    </location>
</feature>
<dbReference type="Pfam" id="PF22352">
    <property type="entry name" value="K319L-like_PKD"/>
    <property type="match status" value="1"/>
</dbReference>
<dbReference type="InterPro" id="IPR045828">
    <property type="entry name" value="PKD_Bacteroidetes"/>
</dbReference>
<dbReference type="SUPFAM" id="SSF49299">
    <property type="entry name" value="PKD domain"/>
    <property type="match status" value="6"/>
</dbReference>
<evidence type="ECO:0000313" key="9">
    <source>
        <dbReference type="Proteomes" id="UP000307244"/>
    </source>
</evidence>
<dbReference type="Pfam" id="PF00801">
    <property type="entry name" value="PKD"/>
    <property type="match status" value="2"/>
</dbReference>
<dbReference type="InterPro" id="IPR000601">
    <property type="entry name" value="PKD_dom"/>
</dbReference>
<reference evidence="8 9" key="1">
    <citation type="submission" date="2019-04" db="EMBL/GenBank/DDBJ databases">
        <title>Pedobacter sp. RP-3-15 sp. nov., isolated from Arctic soil.</title>
        <authorList>
            <person name="Dahal R.H."/>
            <person name="Kim D.-U."/>
        </authorList>
    </citation>
    <scope>NUCLEOTIDE SEQUENCE [LARGE SCALE GENOMIC DNA]</scope>
    <source>
        <strain evidence="8 9">RP-3-15</strain>
    </source>
</reference>
<dbReference type="PROSITE" id="PS50093">
    <property type="entry name" value="PKD"/>
    <property type="match status" value="5"/>
</dbReference>
<keyword evidence="6" id="KW-0732">Signal</keyword>
<dbReference type="SMART" id="SM00089">
    <property type="entry name" value="PKD"/>
    <property type="match status" value="7"/>
</dbReference>
<evidence type="ECO:0000259" key="7">
    <source>
        <dbReference type="PROSITE" id="PS50093"/>
    </source>
</evidence>
<dbReference type="Gene3D" id="2.60.40.10">
    <property type="entry name" value="Immunoglobulins"/>
    <property type="match status" value="8"/>
</dbReference>
<feature type="chain" id="PRO_5020608862" evidence="6">
    <location>
        <begin position="24"/>
        <end position="1815"/>
    </location>
</feature>
<dbReference type="PANTHER" id="PTHR46730">
    <property type="entry name" value="POLYCYSTIN-1"/>
    <property type="match status" value="1"/>
</dbReference>
<dbReference type="InterPro" id="IPR035986">
    <property type="entry name" value="PKD_dom_sf"/>
</dbReference>
<dbReference type="GO" id="GO:0005886">
    <property type="term" value="C:plasma membrane"/>
    <property type="evidence" value="ECO:0007669"/>
    <property type="project" value="TreeGrafter"/>
</dbReference>
<feature type="domain" description="PKD" evidence="7">
    <location>
        <begin position="1569"/>
        <end position="1620"/>
    </location>
</feature>
<dbReference type="OrthoDB" id="7794186at2"/>
<dbReference type="Pfam" id="PF18911">
    <property type="entry name" value="PKD_4"/>
    <property type="match status" value="2"/>
</dbReference>
<gene>
    <name evidence="8" type="ORF">FA047_10165</name>
</gene>
<feature type="domain" description="PKD" evidence="7">
    <location>
        <begin position="1280"/>
        <end position="1371"/>
    </location>
</feature>
<dbReference type="CDD" id="cd00146">
    <property type="entry name" value="PKD"/>
    <property type="match status" value="3"/>
</dbReference>
<keyword evidence="5" id="KW-0472">Membrane</keyword>
<evidence type="ECO:0000313" key="8">
    <source>
        <dbReference type="EMBL" id="TKC07595.1"/>
    </source>
</evidence>
<dbReference type="PANTHER" id="PTHR46730:SF1">
    <property type="entry name" value="PLAT DOMAIN-CONTAINING PROTEIN"/>
    <property type="match status" value="1"/>
</dbReference>
<evidence type="ECO:0000256" key="6">
    <source>
        <dbReference type="SAM" id="SignalP"/>
    </source>
</evidence>
<dbReference type="RefSeq" id="WP_136835924.1">
    <property type="nucleotide sequence ID" value="NZ_SWBQ01000002.1"/>
</dbReference>
<dbReference type="EMBL" id="SWBQ01000002">
    <property type="protein sequence ID" value="TKC07595.1"/>
    <property type="molecule type" value="Genomic_DNA"/>
</dbReference>
<dbReference type="Proteomes" id="UP000307244">
    <property type="component" value="Unassembled WGS sequence"/>
</dbReference>
<keyword evidence="2" id="KW-0812">Transmembrane</keyword>
<evidence type="ECO:0000256" key="5">
    <source>
        <dbReference type="ARBA" id="ARBA00023136"/>
    </source>
</evidence>
<dbReference type="GO" id="GO:0005261">
    <property type="term" value="F:monoatomic cation channel activity"/>
    <property type="evidence" value="ECO:0007669"/>
    <property type="project" value="TreeGrafter"/>
</dbReference>
<proteinExistence type="predicted"/>
<evidence type="ECO:0000256" key="3">
    <source>
        <dbReference type="ARBA" id="ARBA00022737"/>
    </source>
</evidence>
<feature type="domain" description="PKD" evidence="7">
    <location>
        <begin position="1368"/>
        <end position="1424"/>
    </location>
</feature>
<keyword evidence="9" id="KW-1185">Reference proteome</keyword>
<organism evidence="8 9">
    <name type="scientific">Pedobacter frigoris</name>
    <dbReference type="NCBI Taxonomy" id="2571272"/>
    <lineage>
        <taxon>Bacteria</taxon>
        <taxon>Pseudomonadati</taxon>
        <taxon>Bacteroidota</taxon>
        <taxon>Sphingobacteriia</taxon>
        <taxon>Sphingobacteriales</taxon>
        <taxon>Sphingobacteriaceae</taxon>
        <taxon>Pedobacter</taxon>
    </lineage>
</organism>
<feature type="signal peptide" evidence="6">
    <location>
        <begin position="1"/>
        <end position="23"/>
    </location>
</feature>
<evidence type="ECO:0000256" key="1">
    <source>
        <dbReference type="ARBA" id="ARBA00004141"/>
    </source>
</evidence>